<feature type="domain" description="Carrier" evidence="6">
    <location>
        <begin position="2497"/>
        <end position="2572"/>
    </location>
</feature>
<dbReference type="SUPFAM" id="SSF56801">
    <property type="entry name" value="Acetyl-CoA synthetase-like"/>
    <property type="match status" value="2"/>
</dbReference>
<dbReference type="InterPro" id="IPR023213">
    <property type="entry name" value="CAT-like_dom_sf"/>
</dbReference>
<feature type="region of interest" description="Disordered" evidence="5">
    <location>
        <begin position="1260"/>
        <end position="1284"/>
    </location>
</feature>
<dbReference type="InterPro" id="IPR006162">
    <property type="entry name" value="Ppantetheine_attach_site"/>
</dbReference>
<dbReference type="EMBL" id="CP089983">
    <property type="protein sequence ID" value="WXB06715.1"/>
    <property type="molecule type" value="Genomic_DNA"/>
</dbReference>
<proteinExistence type="predicted"/>
<dbReference type="InterPro" id="IPR009081">
    <property type="entry name" value="PP-bd_ACP"/>
</dbReference>
<dbReference type="NCBIfam" id="TIGR01733">
    <property type="entry name" value="AA-adenyl-dom"/>
    <property type="match status" value="2"/>
</dbReference>
<dbReference type="SUPFAM" id="SSF52777">
    <property type="entry name" value="CoA-dependent acyltransferases"/>
    <property type="match status" value="6"/>
</dbReference>
<dbReference type="Gene3D" id="3.40.50.12780">
    <property type="entry name" value="N-terminal domain of ligase-like"/>
    <property type="match status" value="1"/>
</dbReference>
<dbReference type="InterPro" id="IPR000873">
    <property type="entry name" value="AMP-dep_synth/lig_dom"/>
</dbReference>
<accession>A0ABZ2L8Q5</accession>
<dbReference type="SMART" id="SM00823">
    <property type="entry name" value="PKS_PP"/>
    <property type="match status" value="2"/>
</dbReference>
<comment type="cofactor">
    <cofactor evidence="1">
        <name>pantetheine 4'-phosphate</name>
        <dbReference type="ChEBI" id="CHEBI:47942"/>
    </cofactor>
</comment>
<dbReference type="Pfam" id="PF00668">
    <property type="entry name" value="Condensation"/>
    <property type="match status" value="3"/>
</dbReference>
<dbReference type="CDD" id="cd19543">
    <property type="entry name" value="DCL_NRPS"/>
    <property type="match status" value="1"/>
</dbReference>
<keyword evidence="8" id="KW-1185">Reference proteome</keyword>
<dbReference type="InterPro" id="IPR045851">
    <property type="entry name" value="AMP-bd_C_sf"/>
</dbReference>
<sequence>MADDRQALKERIAALSPDKRRALLEQLKEKSTKPVKTVISRRGPDEPSVSYAQERFWFIDQIAPGSPLYHIKAAAAIHGPLDVEALHGALARIVVRHENLRCTFRNVGGKPVAAFCREVVIPFAHESLESLPATGRTLAAAARLAEEARRPFDLAGGPLVRALVVTLAPDEHRLLVTLHHIVSDGWSAAVLLNELVVGYESAVARKPLHLPPLAIQYADFAAWQRRTLSPARIQELLAHWTARLAGASFHMPLPFDRSAPKERRFQGKTILRELPGPLLPALRAMAARAQTTLFNMLLAGFKAMLFRVTGADDVVVGTAAAARDHLELEPLIGCFVNLLVLRTDLRDNPTFLELVQRTAQTLAQAFEHQDLPFERLVEALGSGAGNASSQLFNVAFIFDNSPLNATTLGDLSLSPIHVDDGMATVDLSISVGESRDGLRLATEFDTDRFDQETVEALMDAYVSVLESAVRAPNHAVSTLPLTGRSTHAFAPSVSVCPFAAAENIVDLWRRQAMRSPDAIAASSRTETLTYAEFCRRGDELSVSLREAGIGAESVVGLAIERGPDLAIALWGVLRAGAIALPLDLSLPQERIDFMLADSRACCVLRGPTPPPETELRVEERGRTRANAAYVIYTSGSTGQPKGVVVSHAALLNHAQAIAETYALSSADRVLQQATPIFDVALEEMVPSWAAGARVVFRDEDTLSDLDTFLRFVRRERLTVLNVPTAFWNGWVDTAHEGRLRVPATVRLVIIGGEAAAPERVATWCRHGRVPLINAYGPTEATITSLLHRFEPGAWDGAEVPIGHAIANVRAYVLDAEQKPVPRTVIGELCIAGEAVARGYLGRPALTAERFLADPFVPGDRMYRTGDRVRQLANGAFTFLGRIDEQLKVRGYRIEPAEIERALREHPRIAEAVVLGRKTPAGHSALIAYVVARDAPPPSPEELRAHLERYLPKALVPSAFVGLPNLPLTPAGKLDRRALPAPLLGPSAASELTAQPLSRVERILSQAFREVLGVPHVGPGDNFFDLGGDSIQAMQVVSHARARGVRLRARHITEHPTLRELSSAIERSEIIDAQSTEGQGPAPLFPIQQWFFEQHFADAHHWNMSVLLGVRAGIRPAEIELALDAICGNHPALRTRFIPRDGQWHAEIASDVHVPLAVHPLAEGELDRIAGDVHASLDLQRGPLLAAAFLHAGEDRDGELLLVAHHLIIDAVSWRILVEDLELVLEQLLEGDTLDLPARSTTVGRYARWLKDASESGVLETDLWDDPKDGAPPQPLPRDPGTPAGVNDVASARVVAVKLTPNETHEFSKELPKALRARPDELLLAALLTALQTWLGRASHWIDMESHGREELFDDADFSRTVGWLTSLFPVHFELTGEDRLDTVKNQLRRVPHRGVAFGAARYLAGRRVHPERAPDVSFNYLGTLDAGLSLEGGLLRMKAESVGPLYSVKGHRHHVLEVEGLVLNGELTVSFTFSENLHARSTIERVAADFLDALRALLAQGRTAATARCTPSEYPLANIPPRSLDILVEEHGAPEDLYPLTPLQQGMLFHTLQNPEASEYLEQISCSMHEAIDPSRMRDAFRRVVSRHGVLRTSFAWKNLQTPLHVVHAQFDPPWEYDDLGALDSAEQEAVIERHVRREQKRGFVLDQAPPLRLFLFRLGPEQYHLLVSYHHLLLDGWSVPLLLDELDACYRATAPSATPSGAAFRDFLRLLGRRDLHAREAFWKANLAGYTTPTAVPGDLGAGGSGHYDEHTLHVSESETTGLDELARRLRVTSSAIVQAAFAVLLARYGDRDDVIFGTVVSGRPPDLADVENILGNFLATVPLRVDLSRHRRVDELIRDVHRSMAEVQERAELPLVRIQRLSEIPRDARLFESILVVDSYPGGDASLANKGGGRWKAAVRSRQATGYPLHLLVVPGHALEIRFTFQTNRIQLASVERLARQMAALLGKMCARSSGLLSELDLLDEGERQRLLVAWNETSRAYPRERTVIDLFLEQVQHTPEVAALSWPGGSLTYRELGERTRKLASSLAGLGPDAVVALLDERGPDLLAAILGVFRAGCAYLPLDPQHPPARKEQILSVAKPRAAIVGARYRAPLADVGVTFDVVVDMNADDRPAPLGTPSGPGSLAYVIFTSGSTGIPKGAMVEHRGMLNHLYAKIADLGLTAADVVAQTASQCFDISVWQFLVALLTGGRTHVLPDDVAHDPEKLLDAVERDGVTILEVVPSMLHALLDIVVRRGPRKPLLGKLRWVVATGEALPPDLCRRWFETYPHIPLMNAYGPTECSDDVAHYAMTSAPAGANTPIGFPIQNTRLYVMSRNGRLLPEGIAGELWVGGEGVGRGYIADPSRTAEVFVPDPFADTPGARLYRTGDLARWLPDGSIEFLGRIDHQVKIRGFRIELGEIELALRVQPGIADAVVVAREDVPGNKQLVAYLVAQQKTEIDTGAVERALRAKLPEYMVPPSLITLEALPRTPNGKLDRRALPAPSAPSAQVDFIAPRTAVEEGLSQIWCEVLSLERVSATDDFFSVGGHSLLATQVASRIREMYDIDLPLARLFHATTLEALALEIEEAVQRDIDALTDEEVERHLGRDYP</sequence>
<dbReference type="CDD" id="cd19531">
    <property type="entry name" value="LCL_NRPS-like"/>
    <property type="match status" value="1"/>
</dbReference>
<dbReference type="Pfam" id="PF00550">
    <property type="entry name" value="PP-binding"/>
    <property type="match status" value="2"/>
</dbReference>
<dbReference type="PROSITE" id="PS50075">
    <property type="entry name" value="CARRIER"/>
    <property type="match status" value="2"/>
</dbReference>
<dbReference type="PROSITE" id="PS00012">
    <property type="entry name" value="PHOSPHOPANTETHEINE"/>
    <property type="match status" value="2"/>
</dbReference>
<evidence type="ECO:0000313" key="7">
    <source>
        <dbReference type="EMBL" id="WXB06715.1"/>
    </source>
</evidence>
<evidence type="ECO:0000256" key="2">
    <source>
        <dbReference type="ARBA" id="ARBA00022450"/>
    </source>
</evidence>
<dbReference type="SUPFAM" id="SSF47336">
    <property type="entry name" value="ACP-like"/>
    <property type="match status" value="2"/>
</dbReference>
<dbReference type="Proteomes" id="UP001374803">
    <property type="component" value="Chromosome"/>
</dbReference>
<dbReference type="NCBIfam" id="TIGR01720">
    <property type="entry name" value="NRPS-para261"/>
    <property type="match status" value="1"/>
</dbReference>
<evidence type="ECO:0000256" key="4">
    <source>
        <dbReference type="ARBA" id="ARBA00022737"/>
    </source>
</evidence>
<gene>
    <name evidence="7" type="ORF">LVJ94_05640</name>
</gene>
<dbReference type="InterPro" id="IPR036736">
    <property type="entry name" value="ACP-like_sf"/>
</dbReference>
<evidence type="ECO:0000256" key="3">
    <source>
        <dbReference type="ARBA" id="ARBA00022553"/>
    </source>
</evidence>
<evidence type="ECO:0000256" key="1">
    <source>
        <dbReference type="ARBA" id="ARBA00001957"/>
    </source>
</evidence>
<dbReference type="PANTHER" id="PTHR45527">
    <property type="entry name" value="NONRIBOSOMAL PEPTIDE SYNTHETASE"/>
    <property type="match status" value="1"/>
</dbReference>
<dbReference type="Pfam" id="PF13193">
    <property type="entry name" value="AMP-binding_C"/>
    <property type="match status" value="2"/>
</dbReference>
<evidence type="ECO:0000256" key="5">
    <source>
        <dbReference type="SAM" id="MobiDB-lite"/>
    </source>
</evidence>
<keyword evidence="2" id="KW-0596">Phosphopantetheine</keyword>
<dbReference type="InterPro" id="IPR042099">
    <property type="entry name" value="ANL_N_sf"/>
</dbReference>
<dbReference type="InterPro" id="IPR010071">
    <property type="entry name" value="AA_adenyl_dom"/>
</dbReference>
<keyword evidence="3" id="KW-0597">Phosphoprotein</keyword>
<evidence type="ECO:0000259" key="6">
    <source>
        <dbReference type="PROSITE" id="PS50075"/>
    </source>
</evidence>
<dbReference type="Gene3D" id="3.30.559.10">
    <property type="entry name" value="Chloramphenicol acetyltransferase-like domain"/>
    <property type="match status" value="3"/>
</dbReference>
<organism evidence="7 8">
    <name type="scientific">Pendulispora rubella</name>
    <dbReference type="NCBI Taxonomy" id="2741070"/>
    <lineage>
        <taxon>Bacteria</taxon>
        <taxon>Pseudomonadati</taxon>
        <taxon>Myxococcota</taxon>
        <taxon>Myxococcia</taxon>
        <taxon>Myxococcales</taxon>
        <taxon>Sorangiineae</taxon>
        <taxon>Pendulisporaceae</taxon>
        <taxon>Pendulispora</taxon>
    </lineage>
</organism>
<feature type="compositionally biased region" description="Pro residues" evidence="5">
    <location>
        <begin position="1269"/>
        <end position="1279"/>
    </location>
</feature>
<dbReference type="PROSITE" id="PS00455">
    <property type="entry name" value="AMP_BINDING"/>
    <property type="match status" value="2"/>
</dbReference>
<dbReference type="Gene3D" id="3.30.300.30">
    <property type="match status" value="2"/>
</dbReference>
<protein>
    <submittedName>
        <fullName evidence="7">Amino acid adenylation domain-containing protein</fullName>
    </submittedName>
</protein>
<dbReference type="CDD" id="cd05930">
    <property type="entry name" value="A_NRPS"/>
    <property type="match status" value="2"/>
</dbReference>
<dbReference type="InterPro" id="IPR010060">
    <property type="entry name" value="NRPS_synth"/>
</dbReference>
<dbReference type="InterPro" id="IPR020806">
    <property type="entry name" value="PKS_PP-bd"/>
</dbReference>
<name>A0ABZ2L8Q5_9BACT</name>
<dbReference type="Gene3D" id="2.30.38.10">
    <property type="entry name" value="Luciferase, Domain 3"/>
    <property type="match status" value="1"/>
</dbReference>
<dbReference type="PANTHER" id="PTHR45527:SF1">
    <property type="entry name" value="FATTY ACID SYNTHASE"/>
    <property type="match status" value="1"/>
</dbReference>
<keyword evidence="4" id="KW-0677">Repeat</keyword>
<dbReference type="Pfam" id="PF00501">
    <property type="entry name" value="AMP-binding"/>
    <property type="match status" value="2"/>
</dbReference>
<reference evidence="7" key="1">
    <citation type="submission" date="2021-12" db="EMBL/GenBank/DDBJ databases">
        <title>Discovery of the Pendulisporaceae a myxobacterial family with distinct sporulation behavior and unique specialized metabolism.</title>
        <authorList>
            <person name="Garcia R."/>
            <person name="Popoff A."/>
            <person name="Bader C.D."/>
            <person name="Loehr J."/>
            <person name="Walesch S."/>
            <person name="Walt C."/>
            <person name="Boldt J."/>
            <person name="Bunk B."/>
            <person name="Haeckl F.J.F.P.J."/>
            <person name="Gunesch A.P."/>
            <person name="Birkelbach J."/>
            <person name="Nuebel U."/>
            <person name="Pietschmann T."/>
            <person name="Bach T."/>
            <person name="Mueller R."/>
        </authorList>
    </citation>
    <scope>NUCLEOTIDE SEQUENCE</scope>
    <source>
        <strain evidence="7">MSr11367</strain>
    </source>
</reference>
<dbReference type="Gene3D" id="1.10.1200.10">
    <property type="entry name" value="ACP-like"/>
    <property type="match status" value="2"/>
</dbReference>
<evidence type="ECO:0000313" key="8">
    <source>
        <dbReference type="Proteomes" id="UP001374803"/>
    </source>
</evidence>
<dbReference type="InterPro" id="IPR001242">
    <property type="entry name" value="Condensation_dom"/>
</dbReference>
<feature type="domain" description="Carrier" evidence="6">
    <location>
        <begin position="994"/>
        <end position="1068"/>
    </location>
</feature>
<dbReference type="Gene3D" id="3.40.50.980">
    <property type="match status" value="2"/>
</dbReference>
<dbReference type="RefSeq" id="WP_394836371.1">
    <property type="nucleotide sequence ID" value="NZ_CP089929.1"/>
</dbReference>
<dbReference type="Gene3D" id="3.30.559.30">
    <property type="entry name" value="Nonribosomal peptide synthetase, condensation domain"/>
    <property type="match status" value="3"/>
</dbReference>
<dbReference type="InterPro" id="IPR020845">
    <property type="entry name" value="AMP-binding_CS"/>
</dbReference>
<dbReference type="InterPro" id="IPR025110">
    <property type="entry name" value="AMP-bd_C"/>
</dbReference>